<dbReference type="EMBL" id="WHUW01000019">
    <property type="protein sequence ID" value="KAF8437144.1"/>
    <property type="molecule type" value="Genomic_DNA"/>
</dbReference>
<protein>
    <submittedName>
        <fullName evidence="1">Histidine phosphatase superfamily</fullName>
    </submittedName>
</protein>
<dbReference type="InterPro" id="IPR013078">
    <property type="entry name" value="His_Pase_superF_clade-1"/>
</dbReference>
<dbReference type="SMART" id="SM00855">
    <property type="entry name" value="PGAM"/>
    <property type="match status" value="1"/>
</dbReference>
<dbReference type="Gene3D" id="3.40.50.1240">
    <property type="entry name" value="Phosphoglycerate mutase-like"/>
    <property type="match status" value="1"/>
</dbReference>
<sequence length="300" mass="34370">MRPRFNSAITNTMSARTYTTVPGFFVQDLDDADRSFTEQAILPRFGLIDDRTDRWTTFVSEIEKLNATAEPGVQYKVFFLGRHGQGYHNVGEAKHGIRGWCEHWAMLNGDGDITWGPDSQLTPLGEQQAQEAHAAWKTERLFEIPLPEKLYTSPLTRAIRTHQVTFGDTPFPSGLKTMILEVNNMREHNGVHTCDKRRTRSDIQAAFPEYGFEEGFTENDQLWKANSRETYEDIEVRARCVLDRIFQNDREQFISLTAHGGFINCFLRVCHRRPWILPTGGILPVVVKGRIRKHPGHPGK</sequence>
<dbReference type="InterPro" id="IPR029033">
    <property type="entry name" value="His_PPase_superfam"/>
</dbReference>
<gene>
    <name evidence="1" type="ORF">L210DRAFT_2356832</name>
</gene>
<dbReference type="GO" id="GO:0016791">
    <property type="term" value="F:phosphatase activity"/>
    <property type="evidence" value="ECO:0007669"/>
    <property type="project" value="TreeGrafter"/>
</dbReference>
<accession>A0AAD4GDN2</accession>
<keyword evidence="2" id="KW-1185">Reference proteome</keyword>
<dbReference type="PANTHER" id="PTHR48100:SF1">
    <property type="entry name" value="HISTIDINE PHOSPHATASE FAMILY PROTEIN-RELATED"/>
    <property type="match status" value="1"/>
</dbReference>
<reference evidence="1" key="1">
    <citation type="submission" date="2019-10" db="EMBL/GenBank/DDBJ databases">
        <authorList>
            <consortium name="DOE Joint Genome Institute"/>
            <person name="Kuo A."/>
            <person name="Miyauchi S."/>
            <person name="Kiss E."/>
            <person name="Drula E."/>
            <person name="Kohler A."/>
            <person name="Sanchez-Garcia M."/>
            <person name="Andreopoulos B."/>
            <person name="Barry K.W."/>
            <person name="Bonito G."/>
            <person name="Buee M."/>
            <person name="Carver A."/>
            <person name="Chen C."/>
            <person name="Cichocki N."/>
            <person name="Clum A."/>
            <person name="Culley D."/>
            <person name="Crous P.W."/>
            <person name="Fauchery L."/>
            <person name="Girlanda M."/>
            <person name="Hayes R."/>
            <person name="Keri Z."/>
            <person name="LaButti K."/>
            <person name="Lipzen A."/>
            <person name="Lombard V."/>
            <person name="Magnuson J."/>
            <person name="Maillard F."/>
            <person name="Morin E."/>
            <person name="Murat C."/>
            <person name="Nolan M."/>
            <person name="Ohm R."/>
            <person name="Pangilinan J."/>
            <person name="Pereira M."/>
            <person name="Perotto S."/>
            <person name="Peter M."/>
            <person name="Riley R."/>
            <person name="Sitrit Y."/>
            <person name="Stielow B."/>
            <person name="Szollosi G."/>
            <person name="Zifcakova L."/>
            <person name="Stursova M."/>
            <person name="Spatafora J.W."/>
            <person name="Tedersoo L."/>
            <person name="Vaario L.-M."/>
            <person name="Yamada A."/>
            <person name="Yan M."/>
            <person name="Wang P."/>
            <person name="Xu J."/>
            <person name="Bruns T."/>
            <person name="Baldrian P."/>
            <person name="Vilgalys R."/>
            <person name="Henrissat B."/>
            <person name="Grigoriev I.V."/>
            <person name="Hibbett D."/>
            <person name="Nagy L.G."/>
            <person name="Martin F.M."/>
        </authorList>
    </citation>
    <scope>NUCLEOTIDE SEQUENCE</scope>
    <source>
        <strain evidence="1">BED1</strain>
    </source>
</reference>
<reference evidence="1" key="2">
    <citation type="journal article" date="2020" name="Nat. Commun.">
        <title>Large-scale genome sequencing of mycorrhizal fungi provides insights into the early evolution of symbiotic traits.</title>
        <authorList>
            <person name="Miyauchi S."/>
            <person name="Kiss E."/>
            <person name="Kuo A."/>
            <person name="Drula E."/>
            <person name="Kohler A."/>
            <person name="Sanchez-Garcia M."/>
            <person name="Morin E."/>
            <person name="Andreopoulos B."/>
            <person name="Barry K.W."/>
            <person name="Bonito G."/>
            <person name="Buee M."/>
            <person name="Carver A."/>
            <person name="Chen C."/>
            <person name="Cichocki N."/>
            <person name="Clum A."/>
            <person name="Culley D."/>
            <person name="Crous P.W."/>
            <person name="Fauchery L."/>
            <person name="Girlanda M."/>
            <person name="Hayes R.D."/>
            <person name="Keri Z."/>
            <person name="LaButti K."/>
            <person name="Lipzen A."/>
            <person name="Lombard V."/>
            <person name="Magnuson J."/>
            <person name="Maillard F."/>
            <person name="Murat C."/>
            <person name="Nolan M."/>
            <person name="Ohm R.A."/>
            <person name="Pangilinan J."/>
            <person name="Pereira M.F."/>
            <person name="Perotto S."/>
            <person name="Peter M."/>
            <person name="Pfister S."/>
            <person name="Riley R."/>
            <person name="Sitrit Y."/>
            <person name="Stielow J.B."/>
            <person name="Szollosi G."/>
            <person name="Zifcakova L."/>
            <person name="Stursova M."/>
            <person name="Spatafora J.W."/>
            <person name="Tedersoo L."/>
            <person name="Vaario L.M."/>
            <person name="Yamada A."/>
            <person name="Yan M."/>
            <person name="Wang P."/>
            <person name="Xu J."/>
            <person name="Bruns T."/>
            <person name="Baldrian P."/>
            <person name="Vilgalys R."/>
            <person name="Dunand C."/>
            <person name="Henrissat B."/>
            <person name="Grigoriev I.V."/>
            <person name="Hibbett D."/>
            <person name="Nagy L.G."/>
            <person name="Martin F.M."/>
        </authorList>
    </citation>
    <scope>NUCLEOTIDE SEQUENCE</scope>
    <source>
        <strain evidence="1">BED1</strain>
    </source>
</reference>
<dbReference type="SUPFAM" id="SSF53254">
    <property type="entry name" value="Phosphoglycerate mutase-like"/>
    <property type="match status" value="1"/>
</dbReference>
<evidence type="ECO:0000313" key="1">
    <source>
        <dbReference type="EMBL" id="KAF8437144.1"/>
    </source>
</evidence>
<dbReference type="AlphaFoldDB" id="A0AAD4GDN2"/>
<dbReference type="CDD" id="cd07067">
    <property type="entry name" value="HP_PGM_like"/>
    <property type="match status" value="1"/>
</dbReference>
<dbReference type="Proteomes" id="UP001194468">
    <property type="component" value="Unassembled WGS sequence"/>
</dbReference>
<dbReference type="Pfam" id="PF00300">
    <property type="entry name" value="His_Phos_1"/>
    <property type="match status" value="1"/>
</dbReference>
<comment type="caution">
    <text evidence="1">The sequence shown here is derived from an EMBL/GenBank/DDBJ whole genome shotgun (WGS) entry which is preliminary data.</text>
</comment>
<dbReference type="PANTHER" id="PTHR48100">
    <property type="entry name" value="BROAD-SPECIFICITY PHOSPHATASE YOR283W-RELATED"/>
    <property type="match status" value="1"/>
</dbReference>
<dbReference type="InterPro" id="IPR050275">
    <property type="entry name" value="PGM_Phosphatase"/>
</dbReference>
<organism evidence="1 2">
    <name type="scientific">Boletus edulis BED1</name>
    <dbReference type="NCBI Taxonomy" id="1328754"/>
    <lineage>
        <taxon>Eukaryota</taxon>
        <taxon>Fungi</taxon>
        <taxon>Dikarya</taxon>
        <taxon>Basidiomycota</taxon>
        <taxon>Agaricomycotina</taxon>
        <taxon>Agaricomycetes</taxon>
        <taxon>Agaricomycetidae</taxon>
        <taxon>Boletales</taxon>
        <taxon>Boletineae</taxon>
        <taxon>Boletaceae</taxon>
        <taxon>Boletoideae</taxon>
        <taxon>Boletus</taxon>
    </lineage>
</organism>
<evidence type="ECO:0000313" key="2">
    <source>
        <dbReference type="Proteomes" id="UP001194468"/>
    </source>
</evidence>
<name>A0AAD4GDN2_BOLED</name>
<proteinExistence type="predicted"/>
<dbReference type="GO" id="GO:0005737">
    <property type="term" value="C:cytoplasm"/>
    <property type="evidence" value="ECO:0007669"/>
    <property type="project" value="TreeGrafter"/>
</dbReference>